<dbReference type="CDD" id="cd00383">
    <property type="entry name" value="trans_reg_C"/>
    <property type="match status" value="1"/>
</dbReference>
<evidence type="ECO:0000259" key="4">
    <source>
        <dbReference type="PROSITE" id="PS51755"/>
    </source>
</evidence>
<keyword evidence="6" id="KW-1185">Reference proteome</keyword>
<name>A0ABN1Y6Y2_9ACTN</name>
<dbReference type="InterPro" id="IPR036388">
    <property type="entry name" value="WH-like_DNA-bd_sf"/>
</dbReference>
<dbReference type="Gene3D" id="1.10.10.10">
    <property type="entry name" value="Winged helix-like DNA-binding domain superfamily/Winged helix DNA-binding domain"/>
    <property type="match status" value="1"/>
</dbReference>
<dbReference type="EMBL" id="BAAAKJ010000216">
    <property type="protein sequence ID" value="GAA1399608.1"/>
    <property type="molecule type" value="Genomic_DNA"/>
</dbReference>
<protein>
    <recommendedName>
        <fullName evidence="4">OmpR/PhoB-type domain-containing protein</fullName>
    </recommendedName>
</protein>
<comment type="caution">
    <text evidence="5">The sequence shown here is derived from an EMBL/GenBank/DDBJ whole genome shotgun (WGS) entry which is preliminary data.</text>
</comment>
<dbReference type="PROSITE" id="PS51755">
    <property type="entry name" value="OMPR_PHOB"/>
    <property type="match status" value="1"/>
</dbReference>
<reference evidence="5 6" key="1">
    <citation type="journal article" date="2019" name="Int. J. Syst. Evol. Microbiol.">
        <title>The Global Catalogue of Microorganisms (GCM) 10K type strain sequencing project: providing services to taxonomists for standard genome sequencing and annotation.</title>
        <authorList>
            <consortium name="The Broad Institute Genomics Platform"/>
            <consortium name="The Broad Institute Genome Sequencing Center for Infectious Disease"/>
            <person name="Wu L."/>
            <person name="Ma J."/>
        </authorList>
    </citation>
    <scope>NUCLEOTIDE SEQUENCE [LARGE SCALE GENOMIC DNA]</scope>
    <source>
        <strain evidence="5 6">JCM 12393</strain>
    </source>
</reference>
<dbReference type="SUPFAM" id="SSF46894">
    <property type="entry name" value="C-terminal effector domain of the bipartite response regulators"/>
    <property type="match status" value="1"/>
</dbReference>
<dbReference type="InterPro" id="IPR016032">
    <property type="entry name" value="Sig_transdc_resp-reg_C-effctor"/>
</dbReference>
<sequence length="290" mass="29423">MSTTSTATLPLPSATPHLRAVRSVTPSPERRHTGTLPQRPAGQPGSVPPAAVGPAVSPVASGPAPVVPSLPPQALLAALPEGAAVVAALPQGSLPQALLAQYGAQFGASAGQPMVGYLVLVPAEGGAAPTGFPVASIATPSVPAPAHAPAAGAPAGPSAAVPFGSVPSIAAPTVPAPALSAPPATGIPVRPVRPAGRGITVDVERRNAYVDGRLLDLTYLEFELLAHLTEHPQRVHTRDHLVSAVWGYGHVGDGRTVDVHVARLRRKLGVAYRDSIVTVRRVGYKYTPVA</sequence>
<feature type="compositionally biased region" description="Low complexity" evidence="3">
    <location>
        <begin position="1"/>
        <end position="16"/>
    </location>
</feature>
<feature type="compositionally biased region" description="Low complexity" evidence="3">
    <location>
        <begin position="40"/>
        <end position="64"/>
    </location>
</feature>
<evidence type="ECO:0000256" key="2">
    <source>
        <dbReference type="PROSITE-ProRule" id="PRU01091"/>
    </source>
</evidence>
<accession>A0ABN1Y6Y2</accession>
<evidence type="ECO:0000256" key="3">
    <source>
        <dbReference type="SAM" id="MobiDB-lite"/>
    </source>
</evidence>
<feature type="DNA-binding region" description="OmpR/PhoB-type" evidence="2">
    <location>
        <begin position="190"/>
        <end position="288"/>
    </location>
</feature>
<evidence type="ECO:0000256" key="1">
    <source>
        <dbReference type="ARBA" id="ARBA00023125"/>
    </source>
</evidence>
<keyword evidence="1 2" id="KW-0238">DNA-binding</keyword>
<dbReference type="Proteomes" id="UP001499863">
    <property type="component" value="Unassembled WGS sequence"/>
</dbReference>
<feature type="domain" description="OmpR/PhoB-type" evidence="4">
    <location>
        <begin position="190"/>
        <end position="288"/>
    </location>
</feature>
<dbReference type="SMART" id="SM00862">
    <property type="entry name" value="Trans_reg_C"/>
    <property type="match status" value="1"/>
</dbReference>
<evidence type="ECO:0000313" key="6">
    <source>
        <dbReference type="Proteomes" id="UP001499863"/>
    </source>
</evidence>
<evidence type="ECO:0000313" key="5">
    <source>
        <dbReference type="EMBL" id="GAA1399608.1"/>
    </source>
</evidence>
<gene>
    <name evidence="5" type="ORF">GCM10009639_39620</name>
</gene>
<organism evidence="5 6">
    <name type="scientific">Kitasatospora putterlickiae</name>
    <dbReference type="NCBI Taxonomy" id="221725"/>
    <lineage>
        <taxon>Bacteria</taxon>
        <taxon>Bacillati</taxon>
        <taxon>Actinomycetota</taxon>
        <taxon>Actinomycetes</taxon>
        <taxon>Kitasatosporales</taxon>
        <taxon>Streptomycetaceae</taxon>
        <taxon>Kitasatospora</taxon>
    </lineage>
</organism>
<feature type="region of interest" description="Disordered" evidence="3">
    <location>
        <begin position="1"/>
        <end position="64"/>
    </location>
</feature>
<proteinExistence type="predicted"/>
<dbReference type="InterPro" id="IPR001867">
    <property type="entry name" value="OmpR/PhoB-type_DNA-bd"/>
</dbReference>
<dbReference type="Pfam" id="PF00486">
    <property type="entry name" value="Trans_reg_C"/>
    <property type="match status" value="1"/>
</dbReference>
<dbReference type="RefSeq" id="WP_425554824.1">
    <property type="nucleotide sequence ID" value="NZ_BAAAKJ010000216.1"/>
</dbReference>